<evidence type="ECO:0000313" key="6">
    <source>
        <dbReference type="Proteomes" id="UP000014074"/>
    </source>
</evidence>
<keyword evidence="1" id="KW-0175">Coiled coil</keyword>
<name>R8BX50_PHAM7</name>
<evidence type="ECO:0000256" key="2">
    <source>
        <dbReference type="SAM" id="MobiDB-lite"/>
    </source>
</evidence>
<dbReference type="PANTHER" id="PTHR31005">
    <property type="entry name" value="DUF4139 DOMAIN-CONTAINING PROTEIN"/>
    <property type="match status" value="1"/>
</dbReference>
<dbReference type="NCBIfam" id="TIGR02231">
    <property type="entry name" value="mucoidy inhibitor MuiA family protein"/>
    <property type="match status" value="1"/>
</dbReference>
<dbReference type="HOGENOM" id="CLU_010457_1_0_1"/>
<feature type="domain" description="DUF4140" evidence="4">
    <location>
        <begin position="19"/>
        <end position="144"/>
    </location>
</feature>
<protein>
    <submittedName>
        <fullName evidence="5">Putative mucoidy inhibitor-like protein</fullName>
    </submittedName>
</protein>
<dbReference type="OrthoDB" id="10068793at2759"/>
<reference evidence="6" key="1">
    <citation type="journal article" date="2013" name="Genome Announc.">
        <title>Draft genome sequence of the ascomycete Phaeoacremonium aleophilum strain UCR-PA7, a causal agent of the esca disease complex in grapevines.</title>
        <authorList>
            <person name="Blanco-Ulate B."/>
            <person name="Rolshausen P."/>
            <person name="Cantu D."/>
        </authorList>
    </citation>
    <scope>NUCLEOTIDE SEQUENCE [LARGE SCALE GENOMIC DNA]</scope>
    <source>
        <strain evidence="6">UCR-PA7</strain>
    </source>
</reference>
<dbReference type="AlphaFoldDB" id="R8BX50"/>
<dbReference type="Pfam" id="PF13600">
    <property type="entry name" value="DUF4140"/>
    <property type="match status" value="1"/>
</dbReference>
<organism evidence="5 6">
    <name type="scientific">Phaeoacremonium minimum (strain UCR-PA7)</name>
    <name type="common">Esca disease fungus</name>
    <name type="synonym">Togninia minima</name>
    <dbReference type="NCBI Taxonomy" id="1286976"/>
    <lineage>
        <taxon>Eukaryota</taxon>
        <taxon>Fungi</taxon>
        <taxon>Dikarya</taxon>
        <taxon>Ascomycota</taxon>
        <taxon>Pezizomycotina</taxon>
        <taxon>Sordariomycetes</taxon>
        <taxon>Sordariomycetidae</taxon>
        <taxon>Togniniales</taxon>
        <taxon>Togniniaceae</taxon>
        <taxon>Phaeoacremonium</taxon>
    </lineage>
</organism>
<keyword evidence="6" id="KW-1185">Reference proteome</keyword>
<dbReference type="GeneID" id="19327450"/>
<accession>R8BX50</accession>
<dbReference type="Pfam" id="PF13598">
    <property type="entry name" value="DUF4139"/>
    <property type="match status" value="1"/>
</dbReference>
<feature type="region of interest" description="Disordered" evidence="2">
    <location>
        <begin position="84"/>
        <end position="110"/>
    </location>
</feature>
<dbReference type="Proteomes" id="UP000014074">
    <property type="component" value="Unassembled WGS sequence"/>
</dbReference>
<dbReference type="RefSeq" id="XP_007911461.1">
    <property type="nucleotide sequence ID" value="XM_007913270.1"/>
</dbReference>
<dbReference type="eggNOG" id="ENOG502QXGR">
    <property type="taxonomic scope" value="Eukaryota"/>
</dbReference>
<proteinExistence type="predicted"/>
<dbReference type="KEGG" id="tmn:UCRPA7_676"/>
<feature type="region of interest" description="Disordered" evidence="2">
    <location>
        <begin position="207"/>
        <end position="244"/>
    </location>
</feature>
<gene>
    <name evidence="5" type="ORF">UCRPA7_676</name>
</gene>
<evidence type="ECO:0000259" key="4">
    <source>
        <dbReference type="Pfam" id="PF13600"/>
    </source>
</evidence>
<dbReference type="EMBL" id="KB932812">
    <property type="protein sequence ID" value="EOO03864.1"/>
    <property type="molecule type" value="Genomic_DNA"/>
</dbReference>
<feature type="compositionally biased region" description="Acidic residues" evidence="2">
    <location>
        <begin position="87"/>
        <end position="110"/>
    </location>
</feature>
<evidence type="ECO:0000313" key="5">
    <source>
        <dbReference type="EMBL" id="EOO03864.1"/>
    </source>
</evidence>
<evidence type="ECO:0000256" key="1">
    <source>
        <dbReference type="SAM" id="Coils"/>
    </source>
</evidence>
<dbReference type="InterPro" id="IPR037291">
    <property type="entry name" value="DUF4139"/>
</dbReference>
<dbReference type="InterPro" id="IPR025554">
    <property type="entry name" value="DUF4140"/>
</dbReference>
<dbReference type="InterPro" id="IPR011935">
    <property type="entry name" value="CHP02231"/>
</dbReference>
<dbReference type="PANTHER" id="PTHR31005:SF8">
    <property type="entry name" value="DUF4139 DOMAIN-CONTAINING PROTEIN"/>
    <property type="match status" value="1"/>
</dbReference>
<feature type="domain" description="DUF4139" evidence="3">
    <location>
        <begin position="309"/>
        <end position="791"/>
    </location>
</feature>
<evidence type="ECO:0000259" key="3">
    <source>
        <dbReference type="Pfam" id="PF13598"/>
    </source>
</evidence>
<sequence length="799" mass="87565">MDIIHKHEYRVRDLTTRSVTLFPTRAQVVRDIKDVPLKPGANQITILGLTPTIDEDSIKVEGTGSAVISDITVELLPNRDIFQEIYPDSDSEDDSEEESDSDKEDNIEDSAELKAIRDKLTALRDDLKRAKETISSAESRLKFLDSYGKMLDKKKGVNISEGVDTYRTERQKVFDDHMEGLVRERDLDKDITELVKEERRLLKARLKEQQKAEKAKAKAQKAKDKEKEKKRRREEERQKEKTRIRKEREQFWPRSCYSVRITLDAASFTPMSSRRSSFASVTDLVKVPEPDKSNGEPAVVDEASPTCDLSLSYVTSSAFWSPSYDLQLSTTTNTGLLFFDAQLTNMTCETWSNCKVILSTSQTSFSGLNDAIPTLEPWRVKLGGKNLPSMSSSMSNNVMVSRQELAEKSKWTQNQAQAFAHKPRAQLFGVSKEGNQEYSKKHSSMLASIPPPPPPIAPAPAAGGLFGAPQASSAFGATRGEAAGGGGALFGSNTNNMVPLPAALQRRVRLPAPHQATDERLAEQVEMVFRDEAPGGAVSDDDGETMLEPTPELAFQESAMEETGLTTTYDLPGLKTLSPTPTASKQRVARISFSSVTFSHTIIAKYKPVAFLKAKLRNASKLTLLKGPAGLTLDGSFMGRSSLPRCSAGDTFTMSLGVDPAIKVTYPKPDVKRSTTGLFSKEDSSIYTRTATITNTRATAGKPVNLLVLDQVPVSEDERLRIDIIHPRGMTVGGQAVNTGVAGRESAGGKEDKAWGKATAALKKGGEISWDVSLNAGKSVKLNLEYEVALPTGDHVIQV</sequence>
<feature type="coiled-coil region" evidence="1">
    <location>
        <begin position="113"/>
        <end position="140"/>
    </location>
</feature>